<protein>
    <submittedName>
        <fullName evidence="2">DUF2934 domain-containing protein</fullName>
    </submittedName>
</protein>
<reference evidence="2 3" key="1">
    <citation type="journal article" date="2020" name="Arch. Microbiol.">
        <title>Bradyrhizobium uaiense sp. nov., a new highly efficient cowpea symbiont.</title>
        <authorList>
            <person name="Cabral Michel D."/>
            <person name="Azarias Guimaraes A."/>
            <person name="Martins da Costa E."/>
            <person name="Soares de Carvalho T."/>
            <person name="Balsanelli E."/>
            <person name="Willems A."/>
            <person name="Maltempi de Souza E."/>
            <person name="de Souza Moreira F.M."/>
        </authorList>
    </citation>
    <scope>NUCLEOTIDE SEQUENCE [LARGE SCALE GENOMIC DNA]</scope>
    <source>
        <strain evidence="2 3">UFLA 03-164</strain>
    </source>
</reference>
<gene>
    <name evidence="2" type="ORF">FNJ47_30430</name>
</gene>
<dbReference type="Pfam" id="PF11154">
    <property type="entry name" value="DUF2934"/>
    <property type="match status" value="1"/>
</dbReference>
<dbReference type="Proteomes" id="UP000468531">
    <property type="component" value="Unassembled WGS sequence"/>
</dbReference>
<comment type="caution">
    <text evidence="2">The sequence shown here is derived from an EMBL/GenBank/DDBJ whole genome shotgun (WGS) entry which is preliminary data.</text>
</comment>
<proteinExistence type="predicted"/>
<dbReference type="AlphaFoldDB" id="A0A6P1BNT5"/>
<dbReference type="InterPro" id="IPR021327">
    <property type="entry name" value="DUF2934"/>
</dbReference>
<feature type="region of interest" description="Disordered" evidence="1">
    <location>
        <begin position="45"/>
        <end position="69"/>
    </location>
</feature>
<organism evidence="2 3">
    <name type="scientific">Bradyrhizobium uaiense</name>
    <dbReference type="NCBI Taxonomy" id="2594946"/>
    <lineage>
        <taxon>Bacteria</taxon>
        <taxon>Pseudomonadati</taxon>
        <taxon>Pseudomonadota</taxon>
        <taxon>Alphaproteobacteria</taxon>
        <taxon>Hyphomicrobiales</taxon>
        <taxon>Nitrobacteraceae</taxon>
        <taxon>Bradyrhizobium</taxon>
    </lineage>
</organism>
<keyword evidence="3" id="KW-1185">Reference proteome</keyword>
<evidence type="ECO:0000313" key="3">
    <source>
        <dbReference type="Proteomes" id="UP000468531"/>
    </source>
</evidence>
<evidence type="ECO:0000313" key="2">
    <source>
        <dbReference type="EMBL" id="NEV00019.1"/>
    </source>
</evidence>
<name>A0A6P1BNT5_9BRAD</name>
<dbReference type="EMBL" id="VKHP01000157">
    <property type="protein sequence ID" value="NEV00019.1"/>
    <property type="molecule type" value="Genomic_DNA"/>
</dbReference>
<evidence type="ECO:0000256" key="1">
    <source>
        <dbReference type="SAM" id="MobiDB-lite"/>
    </source>
</evidence>
<sequence>MTGPTEQEIRTRAYELWKDAGEPHGNMDQLWYQAEKELLARKAANGEAHCDKNGQHGPTTYPERLRGVH</sequence>
<dbReference type="RefSeq" id="WP_163159600.1">
    <property type="nucleotide sequence ID" value="NZ_VKHP01000157.1"/>
</dbReference>
<accession>A0A6P1BNT5</accession>